<reference evidence="5 6" key="1">
    <citation type="submission" date="2021-01" db="EMBL/GenBank/DDBJ databases">
        <title>Brevundimonas vitis sp. nov., an bacterium isolated from grape (Vitis vinifera).</title>
        <authorList>
            <person name="Jiang L."/>
            <person name="Lee J."/>
        </authorList>
    </citation>
    <scope>NUCLEOTIDE SEQUENCE [LARGE SCALE GENOMIC DNA]</scope>
    <source>
        <strain evidence="5 6">GRTSA-9</strain>
    </source>
</reference>
<keyword evidence="6" id="KW-1185">Reference proteome</keyword>
<keyword evidence="2" id="KW-0238">DNA-binding</keyword>
<dbReference type="PROSITE" id="PS50943">
    <property type="entry name" value="HTH_CROC1"/>
    <property type="match status" value="1"/>
</dbReference>
<dbReference type="InterPro" id="IPR039418">
    <property type="entry name" value="LexA-like"/>
</dbReference>
<proteinExistence type="predicted"/>
<dbReference type="CDD" id="cd06529">
    <property type="entry name" value="S24_LexA-like"/>
    <property type="match status" value="1"/>
</dbReference>
<evidence type="ECO:0000259" key="4">
    <source>
        <dbReference type="PROSITE" id="PS50943"/>
    </source>
</evidence>
<evidence type="ECO:0000256" key="3">
    <source>
        <dbReference type="ARBA" id="ARBA00023163"/>
    </source>
</evidence>
<dbReference type="InterPro" id="IPR010982">
    <property type="entry name" value="Lambda_DNA-bd_dom_sf"/>
</dbReference>
<dbReference type="RefSeq" id="WP_201102159.1">
    <property type="nucleotide sequence ID" value="NZ_CP067977.1"/>
</dbReference>
<organism evidence="5 6">
    <name type="scientific">Brevundimonas vitisensis</name>
    <dbReference type="NCBI Taxonomy" id="2800818"/>
    <lineage>
        <taxon>Bacteria</taxon>
        <taxon>Pseudomonadati</taxon>
        <taxon>Pseudomonadota</taxon>
        <taxon>Alphaproteobacteria</taxon>
        <taxon>Caulobacterales</taxon>
        <taxon>Caulobacteraceae</taxon>
        <taxon>Brevundimonas</taxon>
    </lineage>
</organism>
<sequence length="214" mass="23301">MDDDDDLARGFSERLQLAMGTTSQAVVAKRARISTGAMSKYLNGSEPGLLKAARLAKALDVSLHWLATGEGAPSASSFGYVGLPIFDVRLSAGTASFSDAAREIGTMPFDMDLLRALGRANGDGLGVLEAEGDSMEPLISDGARVVIDFKDTRLREKVFAFRFDDELRLKRLRRTIDGIEILSENPRYEPELLSGEALNRFQILGRALWSGSML</sequence>
<dbReference type="InterPro" id="IPR015927">
    <property type="entry name" value="Peptidase_S24_S26A/B/C"/>
</dbReference>
<dbReference type="SMART" id="SM00530">
    <property type="entry name" value="HTH_XRE"/>
    <property type="match status" value="1"/>
</dbReference>
<evidence type="ECO:0000256" key="1">
    <source>
        <dbReference type="ARBA" id="ARBA00023015"/>
    </source>
</evidence>
<dbReference type="Pfam" id="PF01381">
    <property type="entry name" value="HTH_3"/>
    <property type="match status" value="1"/>
</dbReference>
<evidence type="ECO:0000313" key="6">
    <source>
        <dbReference type="Proteomes" id="UP000595448"/>
    </source>
</evidence>
<accession>A0ABX7BJP5</accession>
<keyword evidence="3" id="KW-0804">Transcription</keyword>
<dbReference type="Proteomes" id="UP000595448">
    <property type="component" value="Chromosome"/>
</dbReference>
<name>A0ABX7BJP5_9CAUL</name>
<dbReference type="SUPFAM" id="SSF47413">
    <property type="entry name" value="lambda repressor-like DNA-binding domains"/>
    <property type="match status" value="1"/>
</dbReference>
<dbReference type="Pfam" id="PF00717">
    <property type="entry name" value="Peptidase_S24"/>
    <property type="match status" value="1"/>
</dbReference>
<dbReference type="InterPro" id="IPR001387">
    <property type="entry name" value="Cro/C1-type_HTH"/>
</dbReference>
<keyword evidence="1" id="KW-0805">Transcription regulation</keyword>
<dbReference type="InterPro" id="IPR036286">
    <property type="entry name" value="LexA/Signal_pep-like_sf"/>
</dbReference>
<dbReference type="PANTHER" id="PTHR40661">
    <property type="match status" value="1"/>
</dbReference>
<dbReference type="CDD" id="cd00093">
    <property type="entry name" value="HTH_XRE"/>
    <property type="match status" value="1"/>
</dbReference>
<dbReference type="Gene3D" id="2.10.109.10">
    <property type="entry name" value="Umud Fragment, subunit A"/>
    <property type="match status" value="1"/>
</dbReference>
<dbReference type="EMBL" id="CP067977">
    <property type="protein sequence ID" value="QQQ17783.1"/>
    <property type="molecule type" value="Genomic_DNA"/>
</dbReference>
<evidence type="ECO:0000313" key="5">
    <source>
        <dbReference type="EMBL" id="QQQ17783.1"/>
    </source>
</evidence>
<dbReference type="Gene3D" id="1.10.260.40">
    <property type="entry name" value="lambda repressor-like DNA-binding domains"/>
    <property type="match status" value="1"/>
</dbReference>
<evidence type="ECO:0000256" key="2">
    <source>
        <dbReference type="ARBA" id="ARBA00023125"/>
    </source>
</evidence>
<protein>
    <submittedName>
        <fullName evidence="5">LexA family transcriptional regulator</fullName>
    </submittedName>
</protein>
<dbReference type="PANTHER" id="PTHR40661:SF3">
    <property type="entry name" value="FELS-1 PROPHAGE TRANSCRIPTIONAL REGULATOR"/>
    <property type="match status" value="1"/>
</dbReference>
<gene>
    <name evidence="5" type="ORF">JIP62_10605</name>
</gene>
<dbReference type="SUPFAM" id="SSF51306">
    <property type="entry name" value="LexA/Signal peptidase"/>
    <property type="match status" value="1"/>
</dbReference>
<feature type="domain" description="HTH cro/C1-type" evidence="4">
    <location>
        <begin position="23"/>
        <end position="66"/>
    </location>
</feature>